<dbReference type="SUPFAM" id="SSF46689">
    <property type="entry name" value="Homeodomain-like"/>
    <property type="match status" value="1"/>
</dbReference>
<evidence type="ECO:0000256" key="9">
    <source>
        <dbReference type="RuleBase" id="RU000682"/>
    </source>
</evidence>
<keyword evidence="6 8" id="KW-0539">Nucleus</keyword>
<dbReference type="SMART" id="SM00389">
    <property type="entry name" value="HOX"/>
    <property type="match status" value="1"/>
</dbReference>
<feature type="DNA-binding region" description="Homeobox" evidence="8">
    <location>
        <begin position="111"/>
        <end position="167"/>
    </location>
</feature>
<keyword evidence="4 8" id="KW-0371">Homeobox</keyword>
<dbReference type="PANTHER" id="PTHR24326:SF176">
    <property type="entry name" value="HOMEOBOX-LEUCINE ZIPPER PROTEIN ATHB-13"/>
    <property type="match status" value="1"/>
</dbReference>
<dbReference type="EMBL" id="JACBKZ010000002">
    <property type="protein sequence ID" value="KAF5958535.1"/>
    <property type="molecule type" value="Genomic_DNA"/>
</dbReference>
<evidence type="ECO:0000256" key="8">
    <source>
        <dbReference type="PROSITE-ProRule" id="PRU00108"/>
    </source>
</evidence>
<dbReference type="InterPro" id="IPR017970">
    <property type="entry name" value="Homeobox_CS"/>
</dbReference>
<feature type="coiled-coil region" evidence="11">
    <location>
        <begin position="158"/>
        <end position="185"/>
    </location>
</feature>
<organism evidence="13 14">
    <name type="scientific">Camellia sinensis</name>
    <name type="common">Tea plant</name>
    <name type="synonym">Thea sinensis</name>
    <dbReference type="NCBI Taxonomy" id="4442"/>
    <lineage>
        <taxon>Eukaryota</taxon>
        <taxon>Viridiplantae</taxon>
        <taxon>Streptophyta</taxon>
        <taxon>Embryophyta</taxon>
        <taxon>Tracheophyta</taxon>
        <taxon>Spermatophyta</taxon>
        <taxon>Magnoliopsida</taxon>
        <taxon>eudicotyledons</taxon>
        <taxon>Gunneridae</taxon>
        <taxon>Pentapetalae</taxon>
        <taxon>asterids</taxon>
        <taxon>Ericales</taxon>
        <taxon>Theaceae</taxon>
        <taxon>Camellia</taxon>
    </lineage>
</organism>
<dbReference type="GO" id="GO:0045893">
    <property type="term" value="P:positive regulation of DNA-templated transcription"/>
    <property type="evidence" value="ECO:0007669"/>
    <property type="project" value="TreeGrafter"/>
</dbReference>
<protein>
    <recommendedName>
        <fullName evidence="10">Homeobox-leucine zipper protein</fullName>
    </recommendedName>
    <alternativeName>
        <fullName evidence="10">HD-ZIP protein</fullName>
    </alternativeName>
    <alternativeName>
        <fullName evidence="10">Homeodomain transcription factor</fullName>
    </alternativeName>
</protein>
<comment type="function">
    <text evidence="10">Transcription factor.</text>
</comment>
<evidence type="ECO:0000313" key="14">
    <source>
        <dbReference type="Proteomes" id="UP000593564"/>
    </source>
</evidence>
<dbReference type="PROSITE" id="PS00027">
    <property type="entry name" value="HOMEOBOX_1"/>
    <property type="match status" value="1"/>
</dbReference>
<comment type="caution">
    <text evidence="13">The sequence shown here is derived from an EMBL/GenBank/DDBJ whole genome shotgun (WGS) entry which is preliminary data.</text>
</comment>
<keyword evidence="11" id="KW-0175">Coiled coil</keyword>
<comment type="subcellular location">
    <subcellularLocation>
        <location evidence="1 8 9">Nucleus</location>
    </subcellularLocation>
</comment>
<dbReference type="PROSITE" id="PS50071">
    <property type="entry name" value="HOMEOBOX_2"/>
    <property type="match status" value="1"/>
</dbReference>
<keyword evidence="5 10" id="KW-0804">Transcription</keyword>
<name>A0A7J7I197_CAMSI</name>
<dbReference type="Gene3D" id="1.10.10.60">
    <property type="entry name" value="Homeodomain-like"/>
    <property type="match status" value="1"/>
</dbReference>
<feature type="domain" description="Homeobox" evidence="12">
    <location>
        <begin position="109"/>
        <end position="166"/>
    </location>
</feature>
<evidence type="ECO:0000256" key="6">
    <source>
        <dbReference type="ARBA" id="ARBA00023242"/>
    </source>
</evidence>
<dbReference type="GO" id="GO:0000981">
    <property type="term" value="F:DNA-binding transcription factor activity, RNA polymerase II-specific"/>
    <property type="evidence" value="ECO:0007669"/>
    <property type="project" value="UniProtKB-UniRule"/>
</dbReference>
<dbReference type="PANTHER" id="PTHR24326">
    <property type="entry name" value="HOMEOBOX-LEUCINE ZIPPER PROTEIN"/>
    <property type="match status" value="1"/>
</dbReference>
<evidence type="ECO:0000256" key="11">
    <source>
        <dbReference type="SAM" id="Coils"/>
    </source>
</evidence>
<dbReference type="InterPro" id="IPR001356">
    <property type="entry name" value="HD"/>
</dbReference>
<evidence type="ECO:0000256" key="3">
    <source>
        <dbReference type="ARBA" id="ARBA00023125"/>
    </source>
</evidence>
<keyword evidence="2 10" id="KW-0805">Transcription regulation</keyword>
<keyword evidence="3 8" id="KW-0238">DNA-binding</keyword>
<dbReference type="GO" id="GO:0005634">
    <property type="term" value="C:nucleus"/>
    <property type="evidence" value="ECO:0007669"/>
    <property type="project" value="UniProtKB-SubCell"/>
</dbReference>
<dbReference type="Proteomes" id="UP000593564">
    <property type="component" value="Unassembled WGS sequence"/>
</dbReference>
<evidence type="ECO:0000259" key="12">
    <source>
        <dbReference type="PROSITE" id="PS50071"/>
    </source>
</evidence>
<sequence>MICDCDGNGMAFASPHEFMFQTHELNHPPSILPSCPPQDFHGHPLSLSLSLSLSINGLLTFVLAAGAQTRRSMSFSGIGSKWDHQEMQVEDDMSDDDDGGSNSQVVLGEKKKRLGMEQVKALEKSFHELGNKLDPERKLQLARALNLQPRQVAIWFQNRRARWKTKQLEKDYDLLKREFESLKADNGALKSHNNKLHAELLALKGIESNGIGPINLKKEIEGSIESSLDTYKHIFHSSTGATSSVTHLLQSSSRSDLQCRKIDQTVPDESFCNMFSSIEDQPSFWPWPEQQHIH</sequence>
<dbReference type="GO" id="GO:0043565">
    <property type="term" value="F:sequence-specific DNA binding"/>
    <property type="evidence" value="ECO:0007669"/>
    <property type="project" value="InterPro"/>
</dbReference>
<evidence type="ECO:0000313" key="13">
    <source>
        <dbReference type="EMBL" id="KAF5958535.1"/>
    </source>
</evidence>
<dbReference type="InterPro" id="IPR045224">
    <property type="entry name" value="HDZip_class_I_plant"/>
</dbReference>
<reference evidence="14" key="1">
    <citation type="journal article" date="2020" name="Nat. Commun.">
        <title>Genome assembly of wild tea tree DASZ reveals pedigree and selection history of tea varieties.</title>
        <authorList>
            <person name="Zhang W."/>
            <person name="Zhang Y."/>
            <person name="Qiu H."/>
            <person name="Guo Y."/>
            <person name="Wan H."/>
            <person name="Zhang X."/>
            <person name="Scossa F."/>
            <person name="Alseekh S."/>
            <person name="Zhang Q."/>
            <person name="Wang P."/>
            <person name="Xu L."/>
            <person name="Schmidt M.H."/>
            <person name="Jia X."/>
            <person name="Li D."/>
            <person name="Zhu A."/>
            <person name="Guo F."/>
            <person name="Chen W."/>
            <person name="Ni D."/>
            <person name="Usadel B."/>
            <person name="Fernie A.R."/>
            <person name="Wen W."/>
        </authorList>
    </citation>
    <scope>NUCLEOTIDE SEQUENCE [LARGE SCALE GENOMIC DNA]</scope>
    <source>
        <strain evidence="14">cv. G240</strain>
    </source>
</reference>
<dbReference type="InterPro" id="IPR009057">
    <property type="entry name" value="Homeodomain-like_sf"/>
</dbReference>
<keyword evidence="14" id="KW-1185">Reference proteome</keyword>
<evidence type="ECO:0000256" key="4">
    <source>
        <dbReference type="ARBA" id="ARBA00023155"/>
    </source>
</evidence>
<dbReference type="Pfam" id="PF00046">
    <property type="entry name" value="Homeodomain"/>
    <property type="match status" value="1"/>
</dbReference>
<reference evidence="13 14" key="2">
    <citation type="submission" date="2020-07" db="EMBL/GenBank/DDBJ databases">
        <title>Genome assembly of wild tea tree DASZ reveals pedigree and selection history of tea varieties.</title>
        <authorList>
            <person name="Zhang W."/>
        </authorList>
    </citation>
    <scope>NUCLEOTIDE SEQUENCE [LARGE SCALE GENOMIC DNA]</scope>
    <source>
        <strain evidence="14">cv. G240</strain>
        <tissue evidence="13">Leaf</tissue>
    </source>
</reference>
<evidence type="ECO:0000256" key="7">
    <source>
        <dbReference type="ARBA" id="ARBA00025748"/>
    </source>
</evidence>
<evidence type="ECO:0000256" key="5">
    <source>
        <dbReference type="ARBA" id="ARBA00023163"/>
    </source>
</evidence>
<dbReference type="AlphaFoldDB" id="A0A7J7I197"/>
<dbReference type="Pfam" id="PF02183">
    <property type="entry name" value="HALZ"/>
    <property type="match status" value="1"/>
</dbReference>
<dbReference type="InterPro" id="IPR003106">
    <property type="entry name" value="Leu_zip_homeo"/>
</dbReference>
<proteinExistence type="inferred from homology"/>
<gene>
    <name evidence="13" type="ORF">HYC85_005760</name>
</gene>
<comment type="similarity">
    <text evidence="7 10">Belongs to the HD-ZIP homeobox family. Class I subfamily.</text>
</comment>
<evidence type="ECO:0000256" key="2">
    <source>
        <dbReference type="ARBA" id="ARBA00023015"/>
    </source>
</evidence>
<dbReference type="CDD" id="cd00086">
    <property type="entry name" value="homeodomain"/>
    <property type="match status" value="1"/>
</dbReference>
<evidence type="ECO:0000256" key="1">
    <source>
        <dbReference type="ARBA" id="ARBA00004123"/>
    </source>
</evidence>
<accession>A0A7J7I197</accession>
<evidence type="ECO:0000256" key="10">
    <source>
        <dbReference type="RuleBase" id="RU369038"/>
    </source>
</evidence>